<gene>
    <name evidence="1" type="ORF">LCGC14_0974040</name>
</gene>
<protein>
    <submittedName>
        <fullName evidence="1">Uncharacterized protein</fullName>
    </submittedName>
</protein>
<dbReference type="EMBL" id="LAZR01003596">
    <property type="protein sequence ID" value="KKN16629.1"/>
    <property type="molecule type" value="Genomic_DNA"/>
</dbReference>
<dbReference type="AlphaFoldDB" id="A0A0F9NF85"/>
<proteinExistence type="predicted"/>
<accession>A0A0F9NF85</accession>
<sequence length="85" mass="9815">MKLTFILPALLVIGTLSSSAFAAPHDRYTKQEYKKVQLKRELKKINQTKVIKYVPAKVVKRNVNNTAFVKVNVITYHPSLKFIKR</sequence>
<comment type="caution">
    <text evidence="1">The sequence shown here is derived from an EMBL/GenBank/DDBJ whole genome shotgun (WGS) entry which is preliminary data.</text>
</comment>
<organism evidence="1">
    <name type="scientific">marine sediment metagenome</name>
    <dbReference type="NCBI Taxonomy" id="412755"/>
    <lineage>
        <taxon>unclassified sequences</taxon>
        <taxon>metagenomes</taxon>
        <taxon>ecological metagenomes</taxon>
    </lineage>
</organism>
<name>A0A0F9NF85_9ZZZZ</name>
<evidence type="ECO:0000313" key="1">
    <source>
        <dbReference type="EMBL" id="KKN16629.1"/>
    </source>
</evidence>
<reference evidence="1" key="1">
    <citation type="journal article" date="2015" name="Nature">
        <title>Complex archaea that bridge the gap between prokaryotes and eukaryotes.</title>
        <authorList>
            <person name="Spang A."/>
            <person name="Saw J.H."/>
            <person name="Jorgensen S.L."/>
            <person name="Zaremba-Niedzwiedzka K."/>
            <person name="Martijn J."/>
            <person name="Lind A.E."/>
            <person name="van Eijk R."/>
            <person name="Schleper C."/>
            <person name="Guy L."/>
            <person name="Ettema T.J."/>
        </authorList>
    </citation>
    <scope>NUCLEOTIDE SEQUENCE</scope>
</reference>